<evidence type="ECO:0000256" key="1">
    <source>
        <dbReference type="ARBA" id="ARBA00022490"/>
    </source>
</evidence>
<dbReference type="CDD" id="cd03278">
    <property type="entry name" value="ABC_SMC_barmotin"/>
    <property type="match status" value="1"/>
</dbReference>
<dbReference type="GO" id="GO:0005737">
    <property type="term" value="C:cytoplasm"/>
    <property type="evidence" value="ECO:0007669"/>
    <property type="project" value="UniProtKB-SubCell"/>
</dbReference>
<dbReference type="PANTHER" id="PTHR43977">
    <property type="entry name" value="STRUCTURAL MAINTENANCE OF CHROMOSOMES PROTEIN 3"/>
    <property type="match status" value="1"/>
</dbReference>
<dbReference type="GO" id="GO:0003677">
    <property type="term" value="F:DNA binding"/>
    <property type="evidence" value="ECO:0007669"/>
    <property type="project" value="UniProtKB-UniRule"/>
</dbReference>
<feature type="coiled-coil region" evidence="6">
    <location>
        <begin position="690"/>
        <end position="752"/>
    </location>
</feature>
<feature type="coiled-coil region" evidence="6">
    <location>
        <begin position="237"/>
        <end position="292"/>
    </location>
</feature>
<dbReference type="HAMAP" id="MF_01894">
    <property type="entry name" value="Smc_prok"/>
    <property type="match status" value="1"/>
</dbReference>
<feature type="domain" description="SMC hinge" evidence="8">
    <location>
        <begin position="523"/>
        <end position="623"/>
    </location>
</feature>
<reference evidence="9 10" key="1">
    <citation type="submission" date="2018-01" db="EMBL/GenBank/DDBJ databases">
        <authorList>
            <person name="Fu G.-Y."/>
        </authorList>
    </citation>
    <scope>NUCLEOTIDE SEQUENCE [LARGE SCALE GENOMIC DNA]</scope>
    <source>
        <strain evidence="9 10">SY39</strain>
    </source>
</reference>
<dbReference type="PIRSF" id="PIRSF005719">
    <property type="entry name" value="SMC"/>
    <property type="match status" value="1"/>
</dbReference>
<dbReference type="Gene3D" id="3.40.50.300">
    <property type="entry name" value="P-loop containing nucleotide triphosphate hydrolases"/>
    <property type="match status" value="2"/>
</dbReference>
<dbReference type="Pfam" id="PF02463">
    <property type="entry name" value="SMC_N"/>
    <property type="match status" value="1"/>
</dbReference>
<keyword evidence="4 6" id="KW-0175">Coiled coil</keyword>
<feature type="binding site" evidence="6">
    <location>
        <begin position="32"/>
        <end position="39"/>
    </location>
    <ligand>
        <name>ATP</name>
        <dbReference type="ChEBI" id="CHEBI:30616"/>
    </ligand>
</feature>
<gene>
    <name evidence="6 9" type="primary">smc</name>
    <name evidence="9" type="ORF">C0099_07895</name>
</gene>
<feature type="domain" description="RecF/RecN/SMC N-terminal" evidence="7">
    <location>
        <begin position="3"/>
        <end position="1157"/>
    </location>
</feature>
<evidence type="ECO:0000313" key="9">
    <source>
        <dbReference type="EMBL" id="AUN94858.1"/>
    </source>
</evidence>
<dbReference type="OrthoDB" id="9808768at2"/>
<comment type="function">
    <text evidence="6">Required for chromosome condensation and partitioning.</text>
</comment>
<keyword evidence="2 6" id="KW-0547">Nucleotide-binding</keyword>
<feature type="coiled-coil region" evidence="6">
    <location>
        <begin position="170"/>
        <end position="211"/>
    </location>
</feature>
<dbReference type="EMBL" id="CP025682">
    <property type="protein sequence ID" value="AUN94858.1"/>
    <property type="molecule type" value="Genomic_DNA"/>
</dbReference>
<keyword evidence="1 6" id="KW-0963">Cytoplasm</keyword>
<dbReference type="GO" id="GO:0006260">
    <property type="term" value="P:DNA replication"/>
    <property type="evidence" value="ECO:0007669"/>
    <property type="project" value="UniProtKB-UniRule"/>
</dbReference>
<evidence type="ECO:0000313" key="10">
    <source>
        <dbReference type="Proteomes" id="UP000242205"/>
    </source>
</evidence>
<keyword evidence="5 6" id="KW-0238">DNA-binding</keyword>
<dbReference type="GO" id="GO:0005694">
    <property type="term" value="C:chromosome"/>
    <property type="evidence" value="ECO:0007669"/>
    <property type="project" value="InterPro"/>
</dbReference>
<proteinExistence type="inferred from homology"/>
<dbReference type="GO" id="GO:0030261">
    <property type="term" value="P:chromosome condensation"/>
    <property type="evidence" value="ECO:0007669"/>
    <property type="project" value="InterPro"/>
</dbReference>
<dbReference type="GO" id="GO:0005524">
    <property type="term" value="F:ATP binding"/>
    <property type="evidence" value="ECO:0007669"/>
    <property type="project" value="UniProtKB-UniRule"/>
</dbReference>
<comment type="similarity">
    <text evidence="6">Belongs to the SMC family.</text>
</comment>
<dbReference type="InterPro" id="IPR011890">
    <property type="entry name" value="SMC_prok"/>
</dbReference>
<evidence type="ECO:0000256" key="2">
    <source>
        <dbReference type="ARBA" id="ARBA00022741"/>
    </source>
</evidence>
<dbReference type="Pfam" id="PF06470">
    <property type="entry name" value="SMC_hinge"/>
    <property type="match status" value="1"/>
</dbReference>
<evidence type="ECO:0000256" key="4">
    <source>
        <dbReference type="ARBA" id="ARBA00023054"/>
    </source>
</evidence>
<evidence type="ECO:0000259" key="7">
    <source>
        <dbReference type="Pfam" id="PF02463"/>
    </source>
</evidence>
<organism evidence="9 10">
    <name type="scientific">Pseudazoarcus pumilus</name>
    <dbReference type="NCBI Taxonomy" id="2067960"/>
    <lineage>
        <taxon>Bacteria</taxon>
        <taxon>Pseudomonadati</taxon>
        <taxon>Pseudomonadota</taxon>
        <taxon>Betaproteobacteria</taxon>
        <taxon>Rhodocyclales</taxon>
        <taxon>Zoogloeaceae</taxon>
        <taxon>Pseudazoarcus</taxon>
    </lineage>
</organism>
<dbReference type="AlphaFoldDB" id="A0A2I6S6I2"/>
<sequence length="1176" mass="130214">MRLTKLKLAGFKTFVDPTTIMMPDNLVGIVGPNGCGKSNVIDAVRWVLGEMRASALRGESMQDVIFNGSTTRKPVQRASVELVFDNAEGRAPGGWSRYAEIAVKRVLDRSGESSYHINNTQVRRKDVVDLFLGTGLGPRAYAIIEQGMISRIIEARPEDIRGFLEEAAGVTKYRERRKETEGRLSDARDNLARLDDIRSELSERVEHLREQAEVAARYRELHAAHEQRQHLLWLLKREQARDEQGRLEAELADATRRLDADNARLIELESTVEAARERHHEASETTQAAQSELFAASSEASRLESELRHLVDTQTRIERRIAELAAEGADWQARERTSLDERGRWQDLLENAAHRAAQAQARHEEVAGRLPEAESAAAEAAAAVTNARRDLAETEKTQRVEETRRAGARRTLDTLAARRARVEQEKGAIAGPDATRIARLEAELAELDAALDDLRNAQADAQARWPEAQATLRAAIEDEKLARLAHTDARAHHDALVRLQQGVQAQGKLGDWLRERGLEGLMPLWRALDVDAGWESAVESVLRERLAALTGDTAAAVRALLDAAPPESLAVVLSGGDASTPEAAVLPAGGEPLTRYVRSSDAALAGVLDTWLADCFAVESVAERIEDRHMLAPRACLVDRGGRILTRAALIHHAPDGRTHGVVERQREIEIAGEALMPLEEQAERAHAAVAEREQAASTLQSSIEQMRQELQQLQQRQHTGQVELLKLVQAGERADEQRRRAEHDLDEIRRLAAAEALLVEQADSEHARLEELSGLQQAALDAATEVAAERERALRELRMLEQGAAREAQEAAFSQRECEARLDDISRALTLAAEQLARIAQESAEHEETLAATDRSRSEAALQQALDLREGRERALAACRDAQEEAASRLRECEEARLAIEHSVSPLRERIGELRLAVQAASIAAQQFDERLTEAQADSETLRPLLTDDLRETALTREVARLAREIEALGAVNLAALDELAASEQRRDYLDAQFEDLTSAITTLEDAIRRIDRETREQLRQTFDTVNARFGELFPQLFGGGRAELVLSGEEILDAGVQIIAQPPGKKNSSIHLLSGGEKALTAIALVFSMFQLNPAPFCMLDEVDAPLDDANTERYCNMVHRMSAQTQFIFISHNKVTMEIAQQLVGVTMQEQGVSRIVEVDIEEALRMAEPEPA</sequence>
<comment type="subunit">
    <text evidence="6">Homodimer.</text>
</comment>
<dbReference type="SUPFAM" id="SSF52540">
    <property type="entry name" value="P-loop containing nucleoside triphosphate hydrolases"/>
    <property type="match status" value="1"/>
</dbReference>
<dbReference type="Proteomes" id="UP000242205">
    <property type="component" value="Chromosome"/>
</dbReference>
<dbReference type="InterPro" id="IPR010935">
    <property type="entry name" value="SMC_hinge"/>
</dbReference>
<dbReference type="GO" id="GO:0007059">
    <property type="term" value="P:chromosome segregation"/>
    <property type="evidence" value="ECO:0007669"/>
    <property type="project" value="UniProtKB-UniRule"/>
</dbReference>
<evidence type="ECO:0000259" key="8">
    <source>
        <dbReference type="Pfam" id="PF06470"/>
    </source>
</evidence>
<comment type="subcellular location">
    <subcellularLocation>
        <location evidence="6">Cytoplasm</location>
    </subcellularLocation>
</comment>
<accession>A0A2I6S6I2</accession>
<dbReference type="InterPro" id="IPR024704">
    <property type="entry name" value="SMC"/>
</dbReference>
<dbReference type="RefSeq" id="WP_102246924.1">
    <property type="nucleotide sequence ID" value="NZ_CP025682.1"/>
</dbReference>
<feature type="coiled-coil region" evidence="6">
    <location>
        <begin position="377"/>
        <end position="464"/>
    </location>
</feature>
<dbReference type="NCBIfam" id="TIGR02168">
    <property type="entry name" value="SMC_prok_B"/>
    <property type="match status" value="1"/>
</dbReference>
<dbReference type="InterPro" id="IPR003395">
    <property type="entry name" value="RecF/RecN/SMC_N"/>
</dbReference>
<dbReference type="GO" id="GO:0007062">
    <property type="term" value="P:sister chromatid cohesion"/>
    <property type="evidence" value="ECO:0007669"/>
    <property type="project" value="InterPro"/>
</dbReference>
<dbReference type="KEGG" id="atw:C0099_07895"/>
<name>A0A2I6S6I2_9RHOO</name>
<comment type="domain">
    <text evidence="6">Contains large globular domains required for ATP hydrolysis at each terminus and a third globular domain forming a flexible hinge near the middle of the molecule. These domains are separated by coiled-coil structures.</text>
</comment>
<dbReference type="InterPro" id="IPR027417">
    <property type="entry name" value="P-loop_NTPase"/>
</dbReference>
<evidence type="ECO:0000256" key="3">
    <source>
        <dbReference type="ARBA" id="ARBA00022840"/>
    </source>
</evidence>
<protein>
    <recommendedName>
        <fullName evidence="6">Chromosome partition protein Smc</fullName>
    </recommendedName>
</protein>
<keyword evidence="3 6" id="KW-0067">ATP-binding</keyword>
<evidence type="ECO:0000256" key="6">
    <source>
        <dbReference type="HAMAP-Rule" id="MF_01894"/>
    </source>
</evidence>
<dbReference type="GO" id="GO:0016887">
    <property type="term" value="F:ATP hydrolysis activity"/>
    <property type="evidence" value="ECO:0007669"/>
    <property type="project" value="InterPro"/>
</dbReference>
<keyword evidence="10" id="KW-1185">Reference proteome</keyword>
<evidence type="ECO:0000256" key="5">
    <source>
        <dbReference type="ARBA" id="ARBA00023125"/>
    </source>
</evidence>